<dbReference type="NCBIfam" id="TIGR01855">
    <property type="entry name" value="IMP_synth_hisH"/>
    <property type="match status" value="1"/>
</dbReference>
<dbReference type="EMBL" id="JBHSFV010000015">
    <property type="protein sequence ID" value="MFC4636159.1"/>
    <property type="molecule type" value="Genomic_DNA"/>
</dbReference>
<accession>A0ABV9I1W1</accession>
<dbReference type="PIRSF" id="PIRSF000495">
    <property type="entry name" value="Amidotransf_hisH"/>
    <property type="match status" value="1"/>
</dbReference>
<keyword evidence="4 10" id="KW-0378">Hydrolase</keyword>
<feature type="domain" description="Glutamine amidotransferase" evidence="11">
    <location>
        <begin position="16"/>
        <end position="210"/>
    </location>
</feature>
<comment type="catalytic activity">
    <reaction evidence="9 10">
        <text>L-glutamine + H2O = L-glutamate + NH4(+)</text>
        <dbReference type="Rhea" id="RHEA:15889"/>
        <dbReference type="ChEBI" id="CHEBI:15377"/>
        <dbReference type="ChEBI" id="CHEBI:28938"/>
        <dbReference type="ChEBI" id="CHEBI:29985"/>
        <dbReference type="ChEBI" id="CHEBI:58359"/>
        <dbReference type="EC" id="3.5.1.2"/>
    </reaction>
</comment>
<dbReference type="EC" id="3.5.1.2" evidence="10"/>
<evidence type="ECO:0000259" key="11">
    <source>
        <dbReference type="Pfam" id="PF00117"/>
    </source>
</evidence>
<comment type="catalytic activity">
    <reaction evidence="8 10">
        <text>5-[(5-phospho-1-deoxy-D-ribulos-1-ylimino)methylamino]-1-(5-phospho-beta-D-ribosyl)imidazole-4-carboxamide + L-glutamine = D-erythro-1-(imidazol-4-yl)glycerol 3-phosphate + 5-amino-1-(5-phospho-beta-D-ribosyl)imidazole-4-carboxamide + L-glutamate + H(+)</text>
        <dbReference type="Rhea" id="RHEA:24793"/>
        <dbReference type="ChEBI" id="CHEBI:15378"/>
        <dbReference type="ChEBI" id="CHEBI:29985"/>
        <dbReference type="ChEBI" id="CHEBI:58278"/>
        <dbReference type="ChEBI" id="CHEBI:58359"/>
        <dbReference type="ChEBI" id="CHEBI:58475"/>
        <dbReference type="ChEBI" id="CHEBI:58525"/>
        <dbReference type="EC" id="4.3.2.10"/>
    </reaction>
</comment>
<feature type="active site" description="Nucleophile" evidence="10">
    <location>
        <position position="89"/>
    </location>
</feature>
<proteinExistence type="inferred from homology"/>
<dbReference type="InterPro" id="IPR010139">
    <property type="entry name" value="Imidazole-glycPsynth_HisH"/>
</dbReference>
<dbReference type="RefSeq" id="WP_379982078.1">
    <property type="nucleotide sequence ID" value="NZ_JBHSFV010000015.1"/>
</dbReference>
<dbReference type="Gene3D" id="3.40.50.880">
    <property type="match status" value="1"/>
</dbReference>
<keyword evidence="13" id="KW-1185">Reference proteome</keyword>
<dbReference type="PANTHER" id="PTHR42701">
    <property type="entry name" value="IMIDAZOLE GLYCEROL PHOSPHATE SYNTHASE SUBUNIT HISH"/>
    <property type="match status" value="1"/>
</dbReference>
<protein>
    <recommendedName>
        <fullName evidence="10">Imidazole glycerol phosphate synthase subunit HisH</fullName>
        <ecNumber evidence="10">4.3.2.10</ecNumber>
    </recommendedName>
    <alternativeName>
        <fullName evidence="10">IGP synthase glutaminase subunit</fullName>
        <ecNumber evidence="10">3.5.1.2</ecNumber>
    </alternativeName>
    <alternativeName>
        <fullName evidence="10">IGP synthase subunit HisH</fullName>
    </alternativeName>
    <alternativeName>
        <fullName evidence="10">ImGP synthase subunit HisH</fullName>
        <shortName evidence="10">IGPS subunit HisH</shortName>
    </alternativeName>
</protein>
<dbReference type="HAMAP" id="MF_00278">
    <property type="entry name" value="HisH"/>
    <property type="match status" value="1"/>
</dbReference>
<dbReference type="InterPro" id="IPR017926">
    <property type="entry name" value="GATASE"/>
</dbReference>
<dbReference type="InterPro" id="IPR029062">
    <property type="entry name" value="Class_I_gatase-like"/>
</dbReference>
<comment type="subunit">
    <text evidence="2 10">Heterodimer of HisH and HisF.</text>
</comment>
<keyword evidence="10" id="KW-0963">Cytoplasm</keyword>
<dbReference type="GO" id="GO:0016829">
    <property type="term" value="F:lyase activity"/>
    <property type="evidence" value="ECO:0007669"/>
    <property type="project" value="UniProtKB-KW"/>
</dbReference>
<gene>
    <name evidence="10 12" type="primary">hisH</name>
    <name evidence="12" type="ORF">ACFO3O_19790</name>
</gene>
<evidence type="ECO:0000256" key="9">
    <source>
        <dbReference type="ARBA" id="ARBA00049534"/>
    </source>
</evidence>
<feature type="active site" evidence="10">
    <location>
        <position position="196"/>
    </location>
</feature>
<evidence type="ECO:0000256" key="6">
    <source>
        <dbReference type="ARBA" id="ARBA00023102"/>
    </source>
</evidence>
<dbReference type="EC" id="4.3.2.10" evidence="10"/>
<dbReference type="PANTHER" id="PTHR42701:SF1">
    <property type="entry name" value="IMIDAZOLE GLYCEROL PHOSPHATE SYNTHASE SUBUNIT HISH"/>
    <property type="match status" value="1"/>
</dbReference>
<keyword evidence="3 10" id="KW-0028">Amino-acid biosynthesis</keyword>
<evidence type="ECO:0000256" key="7">
    <source>
        <dbReference type="ARBA" id="ARBA00023239"/>
    </source>
</evidence>
<feature type="active site" evidence="10">
    <location>
        <position position="194"/>
    </location>
</feature>
<keyword evidence="7 10" id="KW-0456">Lyase</keyword>
<comment type="subcellular location">
    <subcellularLocation>
        <location evidence="10">Cytoplasm</location>
    </subcellularLocation>
</comment>
<comment type="caution">
    <text evidence="12">The sequence shown here is derived from an EMBL/GenBank/DDBJ whole genome shotgun (WGS) entry which is preliminary data.</text>
</comment>
<comment type="pathway">
    <text evidence="1 10">Amino-acid biosynthesis; L-histidine biosynthesis; L-histidine from 5-phospho-alpha-D-ribose 1-diphosphate: step 5/9.</text>
</comment>
<evidence type="ECO:0000256" key="1">
    <source>
        <dbReference type="ARBA" id="ARBA00005091"/>
    </source>
</evidence>
<evidence type="ECO:0000313" key="13">
    <source>
        <dbReference type="Proteomes" id="UP001596043"/>
    </source>
</evidence>
<evidence type="ECO:0000256" key="10">
    <source>
        <dbReference type="HAMAP-Rule" id="MF_00278"/>
    </source>
</evidence>
<reference evidence="13" key="1">
    <citation type="journal article" date="2019" name="Int. J. Syst. Evol. Microbiol.">
        <title>The Global Catalogue of Microorganisms (GCM) 10K type strain sequencing project: providing services to taxonomists for standard genome sequencing and annotation.</title>
        <authorList>
            <consortium name="The Broad Institute Genomics Platform"/>
            <consortium name="The Broad Institute Genome Sequencing Center for Infectious Disease"/>
            <person name="Wu L."/>
            <person name="Ma J."/>
        </authorList>
    </citation>
    <scope>NUCLEOTIDE SEQUENCE [LARGE SCALE GENOMIC DNA]</scope>
    <source>
        <strain evidence="13">YJ-61-S</strain>
    </source>
</reference>
<dbReference type="PROSITE" id="PS51273">
    <property type="entry name" value="GATASE_TYPE_1"/>
    <property type="match status" value="1"/>
</dbReference>
<evidence type="ECO:0000256" key="3">
    <source>
        <dbReference type="ARBA" id="ARBA00022605"/>
    </source>
</evidence>
<keyword evidence="5 10" id="KW-0315">Glutamine amidotransferase</keyword>
<name>A0ABV9I1W1_9FLAO</name>
<evidence type="ECO:0000256" key="2">
    <source>
        <dbReference type="ARBA" id="ARBA00011152"/>
    </source>
</evidence>
<organism evidence="12 13">
    <name type="scientific">Dokdonia ponticola</name>
    <dbReference type="NCBI Taxonomy" id="2041041"/>
    <lineage>
        <taxon>Bacteria</taxon>
        <taxon>Pseudomonadati</taxon>
        <taxon>Bacteroidota</taxon>
        <taxon>Flavobacteriia</taxon>
        <taxon>Flavobacteriales</taxon>
        <taxon>Flavobacteriaceae</taxon>
        <taxon>Dokdonia</taxon>
    </lineage>
</organism>
<sequence>MEKENIPPSGARGQIVIIDYGAGNIQSIKFAIDRLGYTAILSHDPQEIKNADKVIFPGVGEASSAMKKLKESGLDTLIPTLQQPVLGICLGMQLMCNYSEEGNTDGLGIFDVNVVRFSESSSPAGRDVKIPQIQWNSISKLSSPLFKNVAEDAFIYMVHSYYAPVTDQTIAVSDYGIPYSAAFAKANFYGTQFHPEKSSRVGEQILKNFLQL</sequence>
<dbReference type="Pfam" id="PF00117">
    <property type="entry name" value="GATase"/>
    <property type="match status" value="1"/>
</dbReference>
<keyword evidence="6 10" id="KW-0368">Histidine biosynthesis</keyword>
<evidence type="ECO:0000256" key="4">
    <source>
        <dbReference type="ARBA" id="ARBA00022801"/>
    </source>
</evidence>
<dbReference type="Proteomes" id="UP001596043">
    <property type="component" value="Unassembled WGS sequence"/>
</dbReference>
<evidence type="ECO:0000313" key="12">
    <source>
        <dbReference type="EMBL" id="MFC4636159.1"/>
    </source>
</evidence>
<dbReference type="CDD" id="cd01748">
    <property type="entry name" value="GATase1_IGP_Synthase"/>
    <property type="match status" value="1"/>
</dbReference>
<comment type="function">
    <text evidence="10">IGPS catalyzes the conversion of PRFAR and glutamine to IGP, AICAR and glutamate. The HisH subunit catalyzes the hydrolysis of glutamine to glutamate and ammonia as part of the synthesis of IGP and AICAR. The resulting ammonia molecule is channeled to the active site of HisF.</text>
</comment>
<evidence type="ECO:0000256" key="5">
    <source>
        <dbReference type="ARBA" id="ARBA00022962"/>
    </source>
</evidence>
<evidence type="ECO:0000256" key="8">
    <source>
        <dbReference type="ARBA" id="ARBA00047838"/>
    </source>
</evidence>
<dbReference type="SUPFAM" id="SSF52317">
    <property type="entry name" value="Class I glutamine amidotransferase-like"/>
    <property type="match status" value="1"/>
</dbReference>